<dbReference type="GO" id="GO:0071037">
    <property type="term" value="P:nuclear polyadenylation-dependent snRNA catabolic process"/>
    <property type="evidence" value="ECO:0007669"/>
    <property type="project" value="TreeGrafter"/>
</dbReference>
<feature type="compositionally biased region" description="Basic residues" evidence="9">
    <location>
        <begin position="756"/>
        <end position="766"/>
    </location>
</feature>
<feature type="compositionally biased region" description="Acidic residues" evidence="9">
    <location>
        <begin position="662"/>
        <end position="673"/>
    </location>
</feature>
<dbReference type="GO" id="GO:0000467">
    <property type="term" value="P:exonucleolytic trimming to generate mature 3'-end of 5.8S rRNA from tricistronic rRNA transcript (SSU-rRNA, 5.8S rRNA, LSU-rRNA)"/>
    <property type="evidence" value="ECO:0007669"/>
    <property type="project" value="InterPro"/>
</dbReference>
<keyword evidence="2" id="KW-0698">rRNA processing</keyword>
<dbReference type="InterPro" id="IPR012337">
    <property type="entry name" value="RNaseH-like_sf"/>
</dbReference>
<keyword evidence="4" id="KW-0378">Hydrolase</keyword>
<dbReference type="GO" id="GO:0005730">
    <property type="term" value="C:nucleolus"/>
    <property type="evidence" value="ECO:0007669"/>
    <property type="project" value="TreeGrafter"/>
</dbReference>
<evidence type="ECO:0000256" key="6">
    <source>
        <dbReference type="ARBA" id="ARBA00022839"/>
    </source>
</evidence>
<dbReference type="InterPro" id="IPR045092">
    <property type="entry name" value="Rrp6-like"/>
</dbReference>
<sequence>MESSQDFNSLRGAIQPALVAVTRSANALANEDLGFQRTVHPTVGSQLDKTTDRMLNLVSGLLKSSSKVTGQSTRELQDVDDVEIKWKGIVDVIDSFLEKADTCLDEYTGLIKRKDAPTFEGRDAKRTKPTERLDPSLKRANIVKPQKAFEKKPNNFDSPWKPILTKKPHAIVPLEQSLTKFINEEHKTQYQHPYRAEIEALQYPSHVFESREPIKYLPVETTKAIWVDTYENVLEMLEELKKAREIAIDLEHHDFRTYNGLLSLMQISTRDKDWIVDTLVPWRHKLEILNEVFADPKIIKVFHGAYMDILWLQRDLGLYVVGLFDTHHASTVLGYGGGSLAFLLKKFVDFDADKKYQLADWRIRPLPEEMLYYARADTHYLLYIYDMIRNDLAATAHTVHPDGTPIERVLERSKSTSLNRREAPSLDPETGFGDRGWYNYLARASYVYNREEFAVFKALWNWRDKTAREEDESPGFIMSQNVMADIVRIMPADKKALWSLMDSHARHLKPRLDDLFDVIQGAKEKGATGQTLLQYFSSTTSDVRNVQINPPAAPAEEASVDIKELKSDQSQLWGQVPLSSAWESGSRKESEWDEVFEIPLYYGTAQAEEERDEEELPDATQPGVVLKPATEYYALGEENKEFTLKAGRKRKASEADVYEGPGEVESEEVEDGGVDVQMEDVGATGEDAGEEDDEEGDDAEAARKAAKQEKKLRRKAAKKAKRAAAMAAEQGEGEEGGAEEAEEVDDEEARREAKRVERKARKAAKKAAKEQEQQEEEGEEEEVFDYSKAASVLKADGEGARSGFGDGDGKKKGRKGGKREKVFDPYAARTTSDVKGVRNRNYERAGRSGTFKK</sequence>
<protein>
    <submittedName>
        <fullName evidence="11">Exosome complex exonuclease rrp6</fullName>
    </submittedName>
</protein>
<dbReference type="GO" id="GO:0071044">
    <property type="term" value="P:histone mRNA catabolic process"/>
    <property type="evidence" value="ECO:0007669"/>
    <property type="project" value="TreeGrafter"/>
</dbReference>
<accession>A0AAN7AQI8</accession>
<evidence type="ECO:0000256" key="8">
    <source>
        <dbReference type="ARBA" id="ARBA00043957"/>
    </source>
</evidence>
<keyword evidence="5" id="KW-0271">Exosome</keyword>
<keyword evidence="12" id="KW-1185">Reference proteome</keyword>
<dbReference type="Pfam" id="PF08066">
    <property type="entry name" value="PMC2NT"/>
    <property type="match status" value="1"/>
</dbReference>
<dbReference type="GO" id="GO:0000175">
    <property type="term" value="F:3'-5'-RNA exonuclease activity"/>
    <property type="evidence" value="ECO:0007669"/>
    <property type="project" value="InterPro"/>
</dbReference>
<dbReference type="AlphaFoldDB" id="A0AAN7AQI8"/>
<evidence type="ECO:0000256" key="4">
    <source>
        <dbReference type="ARBA" id="ARBA00022801"/>
    </source>
</evidence>
<dbReference type="GO" id="GO:0000166">
    <property type="term" value="F:nucleotide binding"/>
    <property type="evidence" value="ECO:0007669"/>
    <property type="project" value="InterPro"/>
</dbReference>
<proteinExistence type="inferred from homology"/>
<dbReference type="InterPro" id="IPR002121">
    <property type="entry name" value="HRDC_dom"/>
</dbReference>
<evidence type="ECO:0000256" key="1">
    <source>
        <dbReference type="ARBA" id="ARBA00004123"/>
    </source>
</evidence>
<feature type="compositionally biased region" description="Basic residues" evidence="9">
    <location>
        <begin position="710"/>
        <end position="722"/>
    </location>
</feature>
<dbReference type="GO" id="GO:0003727">
    <property type="term" value="F:single-stranded RNA binding"/>
    <property type="evidence" value="ECO:0007669"/>
    <property type="project" value="TreeGrafter"/>
</dbReference>
<evidence type="ECO:0000256" key="2">
    <source>
        <dbReference type="ARBA" id="ARBA00022552"/>
    </source>
</evidence>
<dbReference type="Pfam" id="PF01612">
    <property type="entry name" value="DNA_pol_A_exo1"/>
    <property type="match status" value="1"/>
</dbReference>
<feature type="compositionally biased region" description="Basic and acidic residues" evidence="9">
    <location>
        <begin position="700"/>
        <end position="709"/>
    </location>
</feature>
<dbReference type="InterPro" id="IPR049559">
    <property type="entry name" value="Rrp6p-like_exo"/>
</dbReference>
<evidence type="ECO:0000313" key="12">
    <source>
        <dbReference type="Proteomes" id="UP001303160"/>
    </source>
</evidence>
<comment type="caution">
    <text evidence="11">The sequence shown here is derived from an EMBL/GenBank/DDBJ whole genome shotgun (WGS) entry which is preliminary data.</text>
</comment>
<feature type="compositionally biased region" description="Low complexity" evidence="9">
    <location>
        <begin position="674"/>
        <end position="686"/>
    </location>
</feature>
<feature type="region of interest" description="Disordered" evidence="9">
    <location>
        <begin position="645"/>
        <end position="853"/>
    </location>
</feature>
<dbReference type="InterPro" id="IPR044876">
    <property type="entry name" value="HRDC_dom_sf"/>
</dbReference>
<dbReference type="InterPro" id="IPR036397">
    <property type="entry name" value="RNaseH_sf"/>
</dbReference>
<dbReference type="SMART" id="SM00341">
    <property type="entry name" value="HRDC"/>
    <property type="match status" value="1"/>
</dbReference>
<dbReference type="GO" id="GO:0071035">
    <property type="term" value="P:nuclear polyadenylation-dependent rRNA catabolic process"/>
    <property type="evidence" value="ECO:0007669"/>
    <property type="project" value="TreeGrafter"/>
</dbReference>
<reference evidence="11" key="2">
    <citation type="submission" date="2023-05" db="EMBL/GenBank/DDBJ databases">
        <authorList>
            <consortium name="Lawrence Berkeley National Laboratory"/>
            <person name="Steindorff A."/>
            <person name="Hensen N."/>
            <person name="Bonometti L."/>
            <person name="Westerberg I."/>
            <person name="Brannstrom I.O."/>
            <person name="Guillou S."/>
            <person name="Cros-Aarteil S."/>
            <person name="Calhoun S."/>
            <person name="Haridas S."/>
            <person name="Kuo A."/>
            <person name="Mondo S."/>
            <person name="Pangilinan J."/>
            <person name="Riley R."/>
            <person name="Labutti K."/>
            <person name="Andreopoulos B."/>
            <person name="Lipzen A."/>
            <person name="Chen C."/>
            <person name="Yanf M."/>
            <person name="Daum C."/>
            <person name="Ng V."/>
            <person name="Clum A."/>
            <person name="Ohm R."/>
            <person name="Martin F."/>
            <person name="Silar P."/>
            <person name="Natvig D."/>
            <person name="Lalanne C."/>
            <person name="Gautier V."/>
            <person name="Ament-Velasquez S.L."/>
            <person name="Kruys A."/>
            <person name="Hutchinson M.I."/>
            <person name="Powell A.J."/>
            <person name="Barry K."/>
            <person name="Miller A.N."/>
            <person name="Grigoriev I.V."/>
            <person name="Debuchy R."/>
            <person name="Gladieux P."/>
            <person name="Thoren M.H."/>
            <person name="Johannesson H."/>
        </authorList>
    </citation>
    <scope>NUCLEOTIDE SEQUENCE</scope>
    <source>
        <strain evidence="11">CBS 315.58</strain>
    </source>
</reference>
<feature type="compositionally biased region" description="Acidic residues" evidence="9">
    <location>
        <begin position="773"/>
        <end position="784"/>
    </location>
</feature>
<evidence type="ECO:0000256" key="5">
    <source>
        <dbReference type="ARBA" id="ARBA00022835"/>
    </source>
</evidence>
<comment type="similarity">
    <text evidence="8">Belongs to the exosome component 10/RRP6 family.</text>
</comment>
<dbReference type="EMBL" id="MU864039">
    <property type="protein sequence ID" value="KAK4194797.1"/>
    <property type="molecule type" value="Genomic_DNA"/>
</dbReference>
<keyword evidence="7" id="KW-0539">Nucleus</keyword>
<dbReference type="SMART" id="SM00474">
    <property type="entry name" value="35EXOc"/>
    <property type="match status" value="1"/>
</dbReference>
<dbReference type="GO" id="GO:0071039">
    <property type="term" value="P:nuclear polyadenylation-dependent CUT catabolic process"/>
    <property type="evidence" value="ECO:0007669"/>
    <property type="project" value="TreeGrafter"/>
</dbReference>
<dbReference type="SUPFAM" id="SSF47819">
    <property type="entry name" value="HRDC-like"/>
    <property type="match status" value="1"/>
</dbReference>
<dbReference type="GO" id="GO:0071051">
    <property type="term" value="P:poly(A)-dependent snoRNA 3'-end processing"/>
    <property type="evidence" value="ECO:0007669"/>
    <property type="project" value="TreeGrafter"/>
</dbReference>
<dbReference type="InterPro" id="IPR012588">
    <property type="entry name" value="Exosome-assoc_fac_Rrp6_N"/>
</dbReference>
<dbReference type="Proteomes" id="UP001303160">
    <property type="component" value="Unassembled WGS sequence"/>
</dbReference>
<dbReference type="FunFam" id="1.10.150.80:FF:000001">
    <property type="entry name" value="Putative exosome component 10"/>
    <property type="match status" value="1"/>
</dbReference>
<evidence type="ECO:0000313" key="11">
    <source>
        <dbReference type="EMBL" id="KAK4194797.1"/>
    </source>
</evidence>
<dbReference type="InterPro" id="IPR002562">
    <property type="entry name" value="3'-5'_exonuclease_dom"/>
</dbReference>
<dbReference type="CDD" id="cd06147">
    <property type="entry name" value="Rrp6p_like_exo"/>
    <property type="match status" value="1"/>
</dbReference>
<keyword evidence="3" id="KW-0540">Nuclease</keyword>
<keyword evidence="6 11" id="KW-0269">Exonuclease</keyword>
<dbReference type="InterPro" id="IPR010997">
    <property type="entry name" value="HRDC-like_sf"/>
</dbReference>
<organism evidence="11 12">
    <name type="scientific">Triangularia verruculosa</name>
    <dbReference type="NCBI Taxonomy" id="2587418"/>
    <lineage>
        <taxon>Eukaryota</taxon>
        <taxon>Fungi</taxon>
        <taxon>Dikarya</taxon>
        <taxon>Ascomycota</taxon>
        <taxon>Pezizomycotina</taxon>
        <taxon>Sordariomycetes</taxon>
        <taxon>Sordariomycetidae</taxon>
        <taxon>Sordariales</taxon>
        <taxon>Podosporaceae</taxon>
        <taxon>Triangularia</taxon>
    </lineage>
</organism>
<feature type="compositionally biased region" description="Acidic residues" evidence="9">
    <location>
        <begin position="687"/>
        <end position="699"/>
    </location>
</feature>
<evidence type="ECO:0000259" key="10">
    <source>
        <dbReference type="PROSITE" id="PS50967"/>
    </source>
</evidence>
<dbReference type="PANTHER" id="PTHR12124:SF47">
    <property type="entry name" value="EXOSOME COMPONENT 10"/>
    <property type="match status" value="1"/>
</dbReference>
<dbReference type="PROSITE" id="PS50967">
    <property type="entry name" value="HRDC"/>
    <property type="match status" value="1"/>
</dbReference>
<feature type="compositionally biased region" description="Acidic residues" evidence="9">
    <location>
        <begin position="731"/>
        <end position="747"/>
    </location>
</feature>
<evidence type="ECO:0000256" key="7">
    <source>
        <dbReference type="ARBA" id="ARBA00023242"/>
    </source>
</evidence>
<evidence type="ECO:0000256" key="3">
    <source>
        <dbReference type="ARBA" id="ARBA00022722"/>
    </source>
</evidence>
<dbReference type="GO" id="GO:0071036">
    <property type="term" value="P:nuclear polyadenylation-dependent snoRNA catabolic process"/>
    <property type="evidence" value="ECO:0007669"/>
    <property type="project" value="TreeGrafter"/>
</dbReference>
<comment type="subcellular location">
    <subcellularLocation>
        <location evidence="1">Nucleus</location>
    </subcellularLocation>
</comment>
<dbReference type="Gene3D" id="3.30.420.10">
    <property type="entry name" value="Ribonuclease H-like superfamily/Ribonuclease H"/>
    <property type="match status" value="1"/>
</dbReference>
<gene>
    <name evidence="11" type="ORF">QBC40DRAFT_28179</name>
</gene>
<dbReference type="GO" id="GO:0071040">
    <property type="term" value="P:nuclear polyadenylation-dependent antisense transcript catabolic process"/>
    <property type="evidence" value="ECO:0007669"/>
    <property type="project" value="TreeGrafter"/>
</dbReference>
<feature type="domain" description="HRDC" evidence="10">
    <location>
        <begin position="449"/>
        <end position="529"/>
    </location>
</feature>
<evidence type="ECO:0000256" key="9">
    <source>
        <dbReference type="SAM" id="MobiDB-lite"/>
    </source>
</evidence>
<reference evidence="11" key="1">
    <citation type="journal article" date="2023" name="Mol. Phylogenet. Evol.">
        <title>Genome-scale phylogeny and comparative genomics of the fungal order Sordariales.</title>
        <authorList>
            <person name="Hensen N."/>
            <person name="Bonometti L."/>
            <person name="Westerberg I."/>
            <person name="Brannstrom I.O."/>
            <person name="Guillou S."/>
            <person name="Cros-Aarteil S."/>
            <person name="Calhoun S."/>
            <person name="Haridas S."/>
            <person name="Kuo A."/>
            <person name="Mondo S."/>
            <person name="Pangilinan J."/>
            <person name="Riley R."/>
            <person name="LaButti K."/>
            <person name="Andreopoulos B."/>
            <person name="Lipzen A."/>
            <person name="Chen C."/>
            <person name="Yan M."/>
            <person name="Daum C."/>
            <person name="Ng V."/>
            <person name="Clum A."/>
            <person name="Steindorff A."/>
            <person name="Ohm R.A."/>
            <person name="Martin F."/>
            <person name="Silar P."/>
            <person name="Natvig D.O."/>
            <person name="Lalanne C."/>
            <person name="Gautier V."/>
            <person name="Ament-Velasquez S.L."/>
            <person name="Kruys A."/>
            <person name="Hutchinson M.I."/>
            <person name="Powell A.J."/>
            <person name="Barry K."/>
            <person name="Miller A.N."/>
            <person name="Grigoriev I.V."/>
            <person name="Debuchy R."/>
            <person name="Gladieux P."/>
            <person name="Hiltunen Thoren M."/>
            <person name="Johannesson H."/>
        </authorList>
    </citation>
    <scope>NUCLEOTIDE SEQUENCE</scope>
    <source>
        <strain evidence="11">CBS 315.58</strain>
    </source>
</reference>
<dbReference type="GO" id="GO:0071038">
    <property type="term" value="P:TRAMP-dependent tRNA surveillance pathway"/>
    <property type="evidence" value="ECO:0007669"/>
    <property type="project" value="TreeGrafter"/>
</dbReference>
<dbReference type="GO" id="GO:0000176">
    <property type="term" value="C:nuclear exosome (RNase complex)"/>
    <property type="evidence" value="ECO:0007669"/>
    <property type="project" value="InterPro"/>
</dbReference>
<name>A0AAN7AQI8_9PEZI</name>
<dbReference type="Gene3D" id="1.10.150.80">
    <property type="entry name" value="HRDC domain"/>
    <property type="match status" value="1"/>
</dbReference>
<dbReference type="Pfam" id="PF00570">
    <property type="entry name" value="HRDC"/>
    <property type="match status" value="1"/>
</dbReference>
<dbReference type="SUPFAM" id="SSF53098">
    <property type="entry name" value="Ribonuclease H-like"/>
    <property type="match status" value="1"/>
</dbReference>
<dbReference type="FunFam" id="3.30.420.10:FF:000059">
    <property type="entry name" value="Exosome complex exonuclease Rrp6"/>
    <property type="match status" value="1"/>
</dbReference>
<dbReference type="PANTHER" id="PTHR12124">
    <property type="entry name" value="POLYMYOSITIS/SCLERODERMA AUTOANTIGEN-RELATED"/>
    <property type="match status" value="1"/>
</dbReference>